<evidence type="ECO:0000256" key="2">
    <source>
        <dbReference type="ARBA" id="ARBA00007840"/>
    </source>
</evidence>
<comment type="catalytic activity">
    <reaction evidence="1 5">
        <text>a beta-lactam + H2O = a substituted beta-amino acid</text>
        <dbReference type="Rhea" id="RHEA:20401"/>
        <dbReference type="ChEBI" id="CHEBI:15377"/>
        <dbReference type="ChEBI" id="CHEBI:35627"/>
        <dbReference type="ChEBI" id="CHEBI:140347"/>
        <dbReference type="EC" id="3.5.2.6"/>
    </reaction>
</comment>
<dbReference type="EMBL" id="JBHULN010000010">
    <property type="protein sequence ID" value="MFD2572421.1"/>
    <property type="molecule type" value="Genomic_DNA"/>
</dbReference>
<accession>A0ABW5M8K7</accession>
<evidence type="ECO:0000256" key="3">
    <source>
        <dbReference type="ARBA" id="ARBA00022801"/>
    </source>
</evidence>
<evidence type="ECO:0000256" key="4">
    <source>
        <dbReference type="ARBA" id="ARBA00023251"/>
    </source>
</evidence>
<dbReference type="PROSITE" id="PS00336">
    <property type="entry name" value="BETA_LACTAMASE_C"/>
    <property type="match status" value="1"/>
</dbReference>
<evidence type="ECO:0000256" key="6">
    <source>
        <dbReference type="SAM" id="SignalP"/>
    </source>
</evidence>
<keyword evidence="3 5" id="KW-0378">Hydrolase</keyword>
<dbReference type="EC" id="3.5.2.6" evidence="5"/>
<keyword evidence="4 5" id="KW-0046">Antibiotic resistance</keyword>
<evidence type="ECO:0000313" key="9">
    <source>
        <dbReference type="Proteomes" id="UP001597469"/>
    </source>
</evidence>
<dbReference type="InterPro" id="IPR012338">
    <property type="entry name" value="Beta-lactam/transpept-like"/>
</dbReference>
<evidence type="ECO:0000259" key="7">
    <source>
        <dbReference type="Pfam" id="PF00144"/>
    </source>
</evidence>
<dbReference type="RefSeq" id="WP_381524804.1">
    <property type="nucleotide sequence ID" value="NZ_JBHULN010000010.1"/>
</dbReference>
<comment type="caution">
    <text evidence="8">The sequence shown here is derived from an EMBL/GenBank/DDBJ whole genome shotgun (WGS) entry which is preliminary data.</text>
</comment>
<dbReference type="PANTHER" id="PTHR46825">
    <property type="entry name" value="D-ALANYL-D-ALANINE-CARBOXYPEPTIDASE/ENDOPEPTIDASE AMPH"/>
    <property type="match status" value="1"/>
</dbReference>
<keyword evidence="6" id="KW-0732">Signal</keyword>
<dbReference type="InterPro" id="IPR001466">
    <property type="entry name" value="Beta-lactam-related"/>
</dbReference>
<keyword evidence="9" id="KW-1185">Reference proteome</keyword>
<gene>
    <name evidence="8" type="ORF">ACFSUS_17410</name>
</gene>
<dbReference type="Gene3D" id="3.40.710.10">
    <property type="entry name" value="DD-peptidase/beta-lactamase superfamily"/>
    <property type="match status" value="1"/>
</dbReference>
<evidence type="ECO:0000256" key="5">
    <source>
        <dbReference type="RuleBase" id="RU361140"/>
    </source>
</evidence>
<sequence length="476" mass="51959">MVRLLAVMCWLVSCATLAQKPPIDRSLDSTETLVRNAYNANQPETLYALTNDLFQKQISEAQFRSFISGAVASLGKWKSSDRPVLIGGTFHFKALFEKATMDFLLNLDQQKKIALFALQPFRETAVARSAKVLTNNPLKTSLDRQVDEALQNYVTNATTVGISVGILRNDSLFTYGYGETAKGTGRIPDRTTVFEIGSVSKTFTATLLADAVRRGLVKLEDPVSKYLPDSIPLLKHEGVVVTLKMLANHTSGLPRMAGNWSAGNGFDSQNPYAVYTEPLLFTYLQKPKFNYRPGTTYEYSNLAMGVLGTIIARKSGQSYEQLLNQVINKPLGLQQTNITLAPDDTTNLATGYNESGLVAPSWAFQALAGAGAIRSTTADLLRYLQANLGAAPPELAKDFEFTHRQTFSGANPVETVGLGWHIINRTGWLWHNGGTGGFRSFVGFNPAHKTGIVILVNSVSAPLDGLDWKIIKAASL</sequence>
<feature type="domain" description="Beta-lactamase-related" evidence="7">
    <location>
        <begin position="147"/>
        <end position="469"/>
    </location>
</feature>
<reference evidence="9" key="1">
    <citation type="journal article" date="2019" name="Int. J. Syst. Evol. Microbiol.">
        <title>The Global Catalogue of Microorganisms (GCM) 10K type strain sequencing project: providing services to taxonomists for standard genome sequencing and annotation.</title>
        <authorList>
            <consortium name="The Broad Institute Genomics Platform"/>
            <consortium name="The Broad Institute Genome Sequencing Center for Infectious Disease"/>
            <person name="Wu L."/>
            <person name="Ma J."/>
        </authorList>
    </citation>
    <scope>NUCLEOTIDE SEQUENCE [LARGE SCALE GENOMIC DNA]</scope>
    <source>
        <strain evidence="9">KCTC 42805</strain>
    </source>
</reference>
<dbReference type="GO" id="GO:0016787">
    <property type="term" value="F:hydrolase activity"/>
    <property type="evidence" value="ECO:0007669"/>
    <property type="project" value="UniProtKB-KW"/>
</dbReference>
<proteinExistence type="inferred from homology"/>
<dbReference type="InterPro" id="IPR050491">
    <property type="entry name" value="AmpC-like"/>
</dbReference>
<dbReference type="Pfam" id="PF00144">
    <property type="entry name" value="Beta-lactamase"/>
    <property type="match status" value="1"/>
</dbReference>
<protein>
    <recommendedName>
        <fullName evidence="5">Beta-lactamase</fullName>
        <ecNumber evidence="5">3.5.2.6</ecNumber>
    </recommendedName>
</protein>
<evidence type="ECO:0000256" key="1">
    <source>
        <dbReference type="ARBA" id="ARBA00001526"/>
    </source>
</evidence>
<feature type="signal peptide" evidence="6">
    <location>
        <begin position="1"/>
        <end position="18"/>
    </location>
</feature>
<organism evidence="8 9">
    <name type="scientific">Spirosoma soli</name>
    <dbReference type="NCBI Taxonomy" id="1770529"/>
    <lineage>
        <taxon>Bacteria</taxon>
        <taxon>Pseudomonadati</taxon>
        <taxon>Bacteroidota</taxon>
        <taxon>Cytophagia</taxon>
        <taxon>Cytophagales</taxon>
        <taxon>Cytophagaceae</taxon>
        <taxon>Spirosoma</taxon>
    </lineage>
</organism>
<dbReference type="InterPro" id="IPR001586">
    <property type="entry name" value="Beta-lactam_class-C_AS"/>
</dbReference>
<dbReference type="Proteomes" id="UP001597469">
    <property type="component" value="Unassembled WGS sequence"/>
</dbReference>
<name>A0ABW5M8K7_9BACT</name>
<feature type="chain" id="PRO_5046362177" description="Beta-lactamase" evidence="6">
    <location>
        <begin position="19"/>
        <end position="476"/>
    </location>
</feature>
<comment type="similarity">
    <text evidence="2 5">Belongs to the class-C beta-lactamase family.</text>
</comment>
<evidence type="ECO:0000313" key="8">
    <source>
        <dbReference type="EMBL" id="MFD2572421.1"/>
    </source>
</evidence>
<dbReference type="SUPFAM" id="SSF56601">
    <property type="entry name" value="beta-lactamase/transpeptidase-like"/>
    <property type="match status" value="1"/>
</dbReference>
<dbReference type="PANTHER" id="PTHR46825:SF8">
    <property type="entry name" value="BETA-LACTAMASE-RELATED"/>
    <property type="match status" value="1"/>
</dbReference>